<comment type="caution">
    <text evidence="3">The sequence shown here is derived from an EMBL/GenBank/DDBJ whole genome shotgun (WGS) entry which is preliminary data.</text>
</comment>
<protein>
    <recommendedName>
        <fullName evidence="2">Rho-GAP domain-containing protein</fullName>
    </recommendedName>
</protein>
<dbReference type="EMBL" id="BABT02000062">
    <property type="protein sequence ID" value="GAA95554.1"/>
    <property type="molecule type" value="Genomic_DNA"/>
</dbReference>
<dbReference type="InterPro" id="IPR027267">
    <property type="entry name" value="AH/BAR_dom_sf"/>
</dbReference>
<dbReference type="RefSeq" id="XP_014570061.1">
    <property type="nucleotide sequence ID" value="XM_014714575.1"/>
</dbReference>
<reference evidence="3 4" key="1">
    <citation type="journal article" date="2011" name="J. Gen. Appl. Microbiol.">
        <title>Draft genome sequencing of the enigmatic basidiomycete Mixia osmundae.</title>
        <authorList>
            <person name="Nishida H."/>
            <person name="Nagatsuka Y."/>
            <person name="Sugiyama J."/>
        </authorList>
    </citation>
    <scope>NUCLEOTIDE SEQUENCE [LARGE SCALE GENOMIC DNA]</scope>
    <source>
        <strain evidence="4">CBS 9802 / IAM 14324 / JCM 22182 / KY 12970</strain>
    </source>
</reference>
<dbReference type="SMART" id="SM00055">
    <property type="entry name" value="FCH"/>
    <property type="match status" value="1"/>
</dbReference>
<feature type="compositionally biased region" description="Pro residues" evidence="1">
    <location>
        <begin position="952"/>
        <end position="966"/>
    </location>
</feature>
<dbReference type="InterPro" id="IPR000198">
    <property type="entry name" value="RhoGAP_dom"/>
</dbReference>
<dbReference type="OMA" id="RKTWIYE"/>
<feature type="compositionally biased region" description="Low complexity" evidence="1">
    <location>
        <begin position="984"/>
        <end position="993"/>
    </location>
</feature>
<dbReference type="GO" id="GO:0005096">
    <property type="term" value="F:GTPase activator activity"/>
    <property type="evidence" value="ECO:0007669"/>
    <property type="project" value="TreeGrafter"/>
</dbReference>
<dbReference type="GO" id="GO:0007010">
    <property type="term" value="P:cytoskeleton organization"/>
    <property type="evidence" value="ECO:0007669"/>
    <property type="project" value="TreeGrafter"/>
</dbReference>
<name>G7DY94_MIXOS</name>
<feature type="compositionally biased region" description="Polar residues" evidence="1">
    <location>
        <begin position="207"/>
        <end position="218"/>
    </location>
</feature>
<keyword evidence="4" id="KW-1185">Reference proteome</keyword>
<feature type="compositionally biased region" description="Basic and acidic residues" evidence="1">
    <location>
        <begin position="1030"/>
        <end position="1039"/>
    </location>
</feature>
<dbReference type="PROSITE" id="PS50238">
    <property type="entry name" value="RHOGAP"/>
    <property type="match status" value="1"/>
</dbReference>
<evidence type="ECO:0000259" key="2">
    <source>
        <dbReference type="PROSITE" id="PS50238"/>
    </source>
</evidence>
<feature type="domain" description="Rho-GAP" evidence="2">
    <location>
        <begin position="635"/>
        <end position="840"/>
    </location>
</feature>
<dbReference type="HOGENOM" id="CLU_008201_0_0_1"/>
<dbReference type="STRING" id="764103.G7DY94"/>
<dbReference type="GO" id="GO:0005886">
    <property type="term" value="C:plasma membrane"/>
    <property type="evidence" value="ECO:0007669"/>
    <property type="project" value="TreeGrafter"/>
</dbReference>
<dbReference type="PANTHER" id="PTHR23065">
    <property type="entry name" value="PROLINE-SERINE-THREONINE PHOSPHATASE INTERACTING PROTEIN 1"/>
    <property type="match status" value="1"/>
</dbReference>
<dbReference type="Gene3D" id="1.10.555.10">
    <property type="entry name" value="Rho GTPase activation protein"/>
    <property type="match status" value="1"/>
</dbReference>
<reference evidence="3 4" key="2">
    <citation type="journal article" date="2012" name="Open Biol.">
        <title>Characteristics of nucleosomes and linker DNA regions on the genome of the basidiomycete Mixia osmundae revealed by mono- and dinucleosome mapping.</title>
        <authorList>
            <person name="Nishida H."/>
            <person name="Kondo S."/>
            <person name="Matsumoto T."/>
            <person name="Suzuki Y."/>
            <person name="Yoshikawa H."/>
            <person name="Taylor T.D."/>
            <person name="Sugiyama J."/>
        </authorList>
    </citation>
    <scope>NUCLEOTIDE SEQUENCE [LARGE SCALE GENOMIC DNA]</scope>
    <source>
        <strain evidence="4">CBS 9802 / IAM 14324 / JCM 22182 / KY 12970</strain>
    </source>
</reference>
<dbReference type="Proteomes" id="UP000009131">
    <property type="component" value="Unassembled WGS sequence"/>
</dbReference>
<dbReference type="SUPFAM" id="SSF46785">
    <property type="entry name" value="Winged helix' DNA-binding domain"/>
    <property type="match status" value="1"/>
</dbReference>
<dbReference type="InParanoid" id="G7DY94"/>
<sequence length="1039" mass="113643">MVGAHVHLPPSFLNSFWTQDYTTGVETLFSKLRAGVGENDEILALVKARATLHHELAAHFGQTATRALDSRGFGYDDGANLKLCYQALLDDTDVQSRMHEKLALELEKMVVFPFERWSEGHAERITKLYNDIHFDLSIYTQRLATLESVRAKYDKQWQIANDFDDDARFQPGRDGSVSPEKRDTPIAGEGVAGLARMLSRRVGGISRQANGSSPSQASPIHPSVGPTQPDRWDSVRLQASNALNKLSEVAEAATGESAVDTQSTASESSTAVESASGSEDTTLTETPKLVKGKERAIESPMTPEGMPLQKKLDFKRDFNRKAKPAQSPEKAKPALPERVEIAGVIKTTAEWSVIFADAAANCPSTSHRVPLLGTYEHVHTGDDLVSWFQKTLSGLQGNYDETIRFCTQLTEALGVLRLVGAFGNAFYDADDAFYQWRSDAFNLSGTETDLPFDPPGQQSFASPAIDNAASSVSTEATNNGLTRSNTLAGKLSSAISGVVTPSKAGDRLSKAHRAADEAERTYRAHLRKLDDARLQLEETISYSYIAAQRCELERLKAVKTVLNTFNATLSTIAPTDEAATAKSKLLQEAFLPEVELAAIIEQHKTGPFRPTAHTFEDRYHDEIADNFGMSLIRWTEVSQIMSSQTGDIPPVLSALLARLAEGYKTLPNDKERRKVWLYEVPLMPVHRLRAILNDASLEPDVSAIATFDLPVVCATCKLWLLELHEPVVSHYLFDDVKSVYPAVGADTVDDAALRAEKIRHLLVKLPKTNLLVLDALIDHLATLIEATDSDNDDHDAYLTKLGLSVGRTLLRPKVEGAASLDDRTSARLLIDLLKQQKTILPEAIAIRTTRDREQHKPKRRRTRPTDQRIRRSLLGHGSFVDTEEDASNVASPATFEPKRKDTGDTIRPQQEQDASVPDTLAPPVLASQVTSPASSSTSSSSTEFVDALAPQTSPPPAEAMPLPPPVAEKVTLAQVSAEDLDRPLSSSSSLKRSSMIRTTPLTVDGKASPRARGPRVGGPRVAPNSASVSDKIKQLEQRD</sequence>
<dbReference type="AlphaFoldDB" id="G7DY94"/>
<dbReference type="SMART" id="SM00324">
    <property type="entry name" value="RhoGAP"/>
    <property type="match status" value="1"/>
</dbReference>
<dbReference type="GO" id="GO:0000935">
    <property type="term" value="C:division septum"/>
    <property type="evidence" value="ECO:0007669"/>
    <property type="project" value="TreeGrafter"/>
</dbReference>
<dbReference type="GO" id="GO:0007264">
    <property type="term" value="P:small GTPase-mediated signal transduction"/>
    <property type="evidence" value="ECO:0007669"/>
    <property type="project" value="TreeGrafter"/>
</dbReference>
<dbReference type="Gene3D" id="1.20.1270.60">
    <property type="entry name" value="Arfaptin homology (AH) domain/BAR domain"/>
    <property type="match status" value="2"/>
</dbReference>
<dbReference type="OrthoDB" id="2155291at2759"/>
<feature type="region of interest" description="Disordered" evidence="1">
    <location>
        <begin position="252"/>
        <end position="310"/>
    </location>
</feature>
<dbReference type="SUPFAM" id="SSF103657">
    <property type="entry name" value="BAR/IMD domain-like"/>
    <property type="match status" value="1"/>
</dbReference>
<dbReference type="InterPro" id="IPR008936">
    <property type="entry name" value="Rho_GTPase_activation_prot"/>
</dbReference>
<dbReference type="eggNOG" id="ENOG502QQWB">
    <property type="taxonomic scope" value="Eukaryota"/>
</dbReference>
<dbReference type="SUPFAM" id="SSF48350">
    <property type="entry name" value="GTPase activation domain, GAP"/>
    <property type="match status" value="1"/>
</dbReference>
<dbReference type="Pfam" id="PF00620">
    <property type="entry name" value="RhoGAP"/>
    <property type="match status" value="1"/>
</dbReference>
<evidence type="ECO:0000313" key="4">
    <source>
        <dbReference type="Proteomes" id="UP000009131"/>
    </source>
</evidence>
<evidence type="ECO:0000313" key="3">
    <source>
        <dbReference type="EMBL" id="GAA95554.1"/>
    </source>
</evidence>
<dbReference type="FunCoup" id="G7DY94">
    <property type="interactions" value="19"/>
</dbReference>
<feature type="compositionally biased region" description="Low complexity" evidence="1">
    <location>
        <begin position="927"/>
        <end position="942"/>
    </location>
</feature>
<feature type="region of interest" description="Disordered" evidence="1">
    <location>
        <begin position="164"/>
        <end position="190"/>
    </location>
</feature>
<dbReference type="PANTHER" id="PTHR23065:SF17">
    <property type="entry name" value="RHO-GTPASE-ACTIVATING PROTEIN RGD2"/>
    <property type="match status" value="1"/>
</dbReference>
<evidence type="ECO:0000256" key="1">
    <source>
        <dbReference type="SAM" id="MobiDB-lite"/>
    </source>
</evidence>
<accession>G7DY94</accession>
<feature type="region of interest" description="Disordered" evidence="1">
    <location>
        <begin position="205"/>
        <end position="231"/>
    </location>
</feature>
<dbReference type="Pfam" id="PF00611">
    <property type="entry name" value="FCH"/>
    <property type="match status" value="1"/>
</dbReference>
<dbReference type="InterPro" id="IPR001060">
    <property type="entry name" value="FCH_dom"/>
</dbReference>
<feature type="compositionally biased region" description="Low complexity" evidence="1">
    <location>
        <begin position="261"/>
        <end position="279"/>
    </location>
</feature>
<proteinExistence type="predicted"/>
<organism evidence="3 4">
    <name type="scientific">Mixia osmundae (strain CBS 9802 / IAM 14324 / JCM 22182 / KY 12970)</name>
    <dbReference type="NCBI Taxonomy" id="764103"/>
    <lineage>
        <taxon>Eukaryota</taxon>
        <taxon>Fungi</taxon>
        <taxon>Dikarya</taxon>
        <taxon>Basidiomycota</taxon>
        <taxon>Pucciniomycotina</taxon>
        <taxon>Mixiomycetes</taxon>
        <taxon>Mixiales</taxon>
        <taxon>Mixiaceae</taxon>
        <taxon>Mixia</taxon>
    </lineage>
</organism>
<dbReference type="GO" id="GO:0005737">
    <property type="term" value="C:cytoplasm"/>
    <property type="evidence" value="ECO:0007669"/>
    <property type="project" value="TreeGrafter"/>
</dbReference>
<gene>
    <name evidence="3" type="primary">Mo02209</name>
    <name evidence="3" type="ORF">E5Q_02209</name>
</gene>
<dbReference type="InterPro" id="IPR036390">
    <property type="entry name" value="WH_DNA-bd_sf"/>
</dbReference>
<feature type="region of interest" description="Disordered" evidence="1">
    <location>
        <begin position="848"/>
        <end position="1039"/>
    </location>
</feature>